<name>A0A3E0TRS2_9GAMM</name>
<dbReference type="AlphaFoldDB" id="A0A3E0TRS2"/>
<protein>
    <submittedName>
        <fullName evidence="1">Uncharacterized protein</fullName>
    </submittedName>
</protein>
<evidence type="ECO:0000313" key="2">
    <source>
        <dbReference type="Proteomes" id="UP000256478"/>
    </source>
</evidence>
<dbReference type="Proteomes" id="UP000256478">
    <property type="component" value="Unassembled WGS sequence"/>
</dbReference>
<proteinExistence type="predicted"/>
<evidence type="ECO:0000313" key="1">
    <source>
        <dbReference type="EMBL" id="REL26625.1"/>
    </source>
</evidence>
<dbReference type="OrthoDB" id="6402751at2"/>
<gene>
    <name evidence="1" type="ORF">DXX93_08575</name>
</gene>
<organism evidence="1 2">
    <name type="scientific">Thalassotalea euphylliae</name>
    <dbReference type="NCBI Taxonomy" id="1655234"/>
    <lineage>
        <taxon>Bacteria</taxon>
        <taxon>Pseudomonadati</taxon>
        <taxon>Pseudomonadota</taxon>
        <taxon>Gammaproteobacteria</taxon>
        <taxon>Alteromonadales</taxon>
        <taxon>Colwelliaceae</taxon>
        <taxon>Thalassotalea</taxon>
    </lineage>
</organism>
<comment type="caution">
    <text evidence="1">The sequence shown here is derived from an EMBL/GenBank/DDBJ whole genome shotgun (WGS) entry which is preliminary data.</text>
</comment>
<dbReference type="EMBL" id="QUOU01000001">
    <property type="protein sequence ID" value="REL26625.1"/>
    <property type="molecule type" value="Genomic_DNA"/>
</dbReference>
<reference evidence="1 2" key="1">
    <citation type="submission" date="2018-08" db="EMBL/GenBank/DDBJ databases">
        <title>Thalassotalea euphylliae genome.</title>
        <authorList>
            <person name="Summers S."/>
            <person name="Rice S.A."/>
            <person name="Freckelton M.L."/>
            <person name="Nedved B.T."/>
            <person name="Hadfield M.G."/>
        </authorList>
    </citation>
    <scope>NUCLEOTIDE SEQUENCE [LARGE SCALE GENOMIC DNA]</scope>
    <source>
        <strain evidence="1 2">H1</strain>
    </source>
</reference>
<accession>A0A3E0TRS2</accession>
<sequence>MDLAPPKINAVERSCVSTPNKDSQTISSSVSASLNHATKIIDKSYKHSLLASVWQQSRLIASLLDQVGLAYHRVFEPKALELFIVLINTELSVCYSLDNFTVPAVSELNDNLFTVNSNIILAMDSFVLETFNQQDQRQKQQTIVARALGKNQDWKSCPKSRFEQIICPVLEQKLPRKPHNKQV</sequence>
<dbReference type="RefSeq" id="WP_116007737.1">
    <property type="nucleotide sequence ID" value="NZ_QUOU01000001.1"/>
</dbReference>